<evidence type="ECO:0000256" key="10">
    <source>
        <dbReference type="SAM" id="SignalP"/>
    </source>
</evidence>
<keyword evidence="3" id="KW-1003">Cell membrane</keyword>
<evidence type="ECO:0000313" key="12">
    <source>
        <dbReference type="EMBL" id="CCD14220.1"/>
    </source>
</evidence>
<feature type="chain" id="PRO_5003394807" evidence="10">
    <location>
        <begin position="24"/>
        <end position="419"/>
    </location>
</feature>
<evidence type="ECO:0000256" key="2">
    <source>
        <dbReference type="ARBA" id="ARBA00004609"/>
    </source>
</evidence>
<comment type="caution">
    <text evidence="12">The sequence shown here is derived from an EMBL/GenBank/DDBJ whole genome shotgun (WGS) entry which is preliminary data.</text>
</comment>
<dbReference type="Proteomes" id="UP000000702">
    <property type="component" value="Unassembled WGS sequence"/>
</dbReference>
<keyword evidence="7" id="KW-0325">Glycoprotein</keyword>
<sequence>MFFKNRILLETALLSGFLLQVCGQMKEGSNAKQYGILCDIYNVAANPPNSLYDTNKVEKITKEIYIIDASLSDDSWLSETSEKDTNGNVTGELKGNNSNGASNWHELKHDVASAASNYTGFQNILSTKTFVSRAQRKLKKIVSQMEKVIKNVQEANTAANLDGIKKDFETVIGKIGEQTTKEDRVALCGNPSNNKAGTSAGKFLILDFLCLCSRPCISDNLPNVCGPDIKENRWDKTTGDGKSDEKGEETWKILKEGCENRGSTKLADPNAGYVALGEFLTAVSQDTVTTYKDKPGIFGSVYNQRGSGPTGGCTGRGGEGHGACLYYGNNGKDGGRNIPWVQKFKSGLEKLKKFQNITASVQSDIMLLTMLQIRAEEIYEDTKAILELEKSNHEEATTHSAALNHRYHISLFFPWSLLI</sequence>
<evidence type="ECO:0000256" key="8">
    <source>
        <dbReference type="ARBA" id="ARBA00023288"/>
    </source>
</evidence>
<keyword evidence="4" id="KW-0336">GPI-anchor</keyword>
<dbReference type="Pfam" id="PF13206">
    <property type="entry name" value="VSG_B"/>
    <property type="match status" value="1"/>
</dbReference>
<feature type="region of interest" description="Disordered" evidence="9">
    <location>
        <begin position="77"/>
        <end position="99"/>
    </location>
</feature>
<dbReference type="GO" id="GO:0005886">
    <property type="term" value="C:plasma membrane"/>
    <property type="evidence" value="ECO:0007669"/>
    <property type="project" value="UniProtKB-SubCell"/>
</dbReference>
<comment type="function">
    <text evidence="1">VSG forms a coat on the surface of the parasite. The trypanosome evades the immune response of the host by expressing a series of antigenically distinct VSGs from an estimated 1000 VSG genes.</text>
</comment>
<accession>F9WAF8</accession>
<reference evidence="13" key="1">
    <citation type="submission" date="2011-07" db="EMBL/GenBank/DDBJ databases">
        <title>Divergent evolution of antigenic variation in African trypanosomes.</title>
        <authorList>
            <person name="Jackson A.P."/>
            <person name="Berry A."/>
            <person name="Allison H.C."/>
            <person name="Burton P."/>
            <person name="Anderson J."/>
            <person name="Aslett M."/>
            <person name="Brown R."/>
            <person name="Corton N."/>
            <person name="Harris D."/>
            <person name="Hauser H."/>
            <person name="Gamble J."/>
            <person name="Gilderthorp R."/>
            <person name="McQuillan J."/>
            <person name="Quail M.A."/>
            <person name="Sanders M."/>
            <person name="Van Tonder A."/>
            <person name="Ginger M.L."/>
            <person name="Donelson J.E."/>
            <person name="Field M.C."/>
            <person name="Barry J.D."/>
            <person name="Berriman M."/>
            <person name="Hertz-Fowler C."/>
        </authorList>
    </citation>
    <scope>NUCLEOTIDE SEQUENCE [LARGE SCALE GENOMIC DNA]</scope>
    <source>
        <strain evidence="13">IL3000</strain>
    </source>
</reference>
<dbReference type="VEuPathDB" id="TriTrypDB:TcIL3000_0_48670"/>
<keyword evidence="13" id="KW-1185">Reference proteome</keyword>
<keyword evidence="5 10" id="KW-0732">Signal</keyword>
<evidence type="ECO:0000259" key="11">
    <source>
        <dbReference type="Pfam" id="PF13206"/>
    </source>
</evidence>
<dbReference type="GO" id="GO:0098552">
    <property type="term" value="C:side of membrane"/>
    <property type="evidence" value="ECO:0007669"/>
    <property type="project" value="UniProtKB-KW"/>
</dbReference>
<evidence type="ECO:0000256" key="7">
    <source>
        <dbReference type="ARBA" id="ARBA00023180"/>
    </source>
</evidence>
<evidence type="ECO:0000313" key="13">
    <source>
        <dbReference type="Proteomes" id="UP000000702"/>
    </source>
</evidence>
<proteinExistence type="predicted"/>
<organism evidence="12 13">
    <name type="scientific">Trypanosoma congolense (strain IL3000)</name>
    <dbReference type="NCBI Taxonomy" id="1068625"/>
    <lineage>
        <taxon>Eukaryota</taxon>
        <taxon>Discoba</taxon>
        <taxon>Euglenozoa</taxon>
        <taxon>Kinetoplastea</taxon>
        <taxon>Metakinetoplastina</taxon>
        <taxon>Trypanosomatida</taxon>
        <taxon>Trypanosomatidae</taxon>
        <taxon>Trypanosoma</taxon>
        <taxon>Nannomonas</taxon>
    </lineage>
</organism>
<evidence type="ECO:0000256" key="3">
    <source>
        <dbReference type="ARBA" id="ARBA00022475"/>
    </source>
</evidence>
<evidence type="ECO:0000256" key="9">
    <source>
        <dbReference type="SAM" id="MobiDB-lite"/>
    </source>
</evidence>
<protein>
    <submittedName>
        <fullName evidence="12">Variant surface glycoprotein</fullName>
    </submittedName>
</protein>
<feature type="domain" description="Trypanosome variant surface glycoprotein B-type N-terminal" evidence="11">
    <location>
        <begin position="18"/>
        <end position="358"/>
    </location>
</feature>
<evidence type="ECO:0000256" key="4">
    <source>
        <dbReference type="ARBA" id="ARBA00022622"/>
    </source>
</evidence>
<feature type="signal peptide" evidence="10">
    <location>
        <begin position="1"/>
        <end position="23"/>
    </location>
</feature>
<reference evidence="12 13" key="2">
    <citation type="journal article" date="2012" name="Proc. Natl. Acad. Sci. U.S.A.">
        <title>Antigenic diversity is generated by distinct evolutionary mechanisms in African trypanosome species.</title>
        <authorList>
            <person name="Jackson A.P."/>
            <person name="Berry A."/>
            <person name="Aslett M."/>
            <person name="Allison H.C."/>
            <person name="Burton P."/>
            <person name="Vavrova-Anderson J."/>
            <person name="Brown R."/>
            <person name="Browne H."/>
            <person name="Corton N."/>
            <person name="Hauser H."/>
            <person name="Gamble J."/>
            <person name="Gilderthorp R."/>
            <person name="Marcello L."/>
            <person name="McQuillan J."/>
            <person name="Otto T.D."/>
            <person name="Quail M.A."/>
            <person name="Sanders M.J."/>
            <person name="van Tonder A."/>
            <person name="Ginger M.L."/>
            <person name="Field M.C."/>
            <person name="Barry J.D."/>
            <person name="Hertz-Fowler C."/>
            <person name="Berriman M."/>
        </authorList>
    </citation>
    <scope>NUCLEOTIDE SEQUENCE [LARGE SCALE GENOMIC DNA]</scope>
    <source>
        <strain evidence="12 13">IL3000</strain>
    </source>
</reference>
<keyword evidence="8" id="KW-0449">Lipoprotein</keyword>
<dbReference type="AlphaFoldDB" id="F9WAF8"/>
<keyword evidence="6" id="KW-0472">Membrane</keyword>
<name>F9WAF8_TRYCI</name>
<dbReference type="EMBL" id="CAEQ01001429">
    <property type="protein sequence ID" value="CCD14220.1"/>
    <property type="molecule type" value="Genomic_DNA"/>
</dbReference>
<evidence type="ECO:0000256" key="1">
    <source>
        <dbReference type="ARBA" id="ARBA00002523"/>
    </source>
</evidence>
<evidence type="ECO:0000256" key="6">
    <source>
        <dbReference type="ARBA" id="ARBA00023136"/>
    </source>
</evidence>
<dbReference type="InterPro" id="IPR025932">
    <property type="entry name" value="Trypano_VSG_B_N_dom"/>
</dbReference>
<comment type="subcellular location">
    <subcellularLocation>
        <location evidence="2">Cell membrane</location>
        <topology evidence="2">Lipid-anchor</topology>
        <topology evidence="2">GPI-anchor</topology>
    </subcellularLocation>
</comment>
<evidence type="ECO:0000256" key="5">
    <source>
        <dbReference type="ARBA" id="ARBA00022729"/>
    </source>
</evidence>
<gene>
    <name evidence="12" type="ORF">TCIL3000_0_48670</name>
</gene>